<protein>
    <submittedName>
        <fullName evidence="1">Uncharacterized protein</fullName>
    </submittedName>
</protein>
<sequence length="86" mass="9729">MPISSLRVRRLKMSDNVTNELLLEHLKAIQANLGHVANDVTDVKTDMRGIKEHMAAFMRSEVSQDSGIAQLTLRVERIEKRLSLSD</sequence>
<dbReference type="AlphaFoldDB" id="A0A3R7P481"/>
<proteinExistence type="predicted"/>
<keyword evidence="2" id="KW-1185">Reference proteome</keyword>
<evidence type="ECO:0000313" key="2">
    <source>
        <dbReference type="Proteomes" id="UP000238137"/>
    </source>
</evidence>
<dbReference type="EMBL" id="PXNQ02000007">
    <property type="protein sequence ID" value="RNF34224.1"/>
    <property type="molecule type" value="Genomic_DNA"/>
</dbReference>
<name>A0A3R7P481_9RHOB</name>
<comment type="caution">
    <text evidence="1">The sequence shown here is derived from an EMBL/GenBank/DDBJ whole genome shotgun (WGS) entry which is preliminary data.</text>
</comment>
<accession>A0A3R7P481</accession>
<gene>
    <name evidence="1" type="ORF">A7A09_012590</name>
</gene>
<dbReference type="Proteomes" id="UP000238137">
    <property type="component" value="Unassembled WGS sequence"/>
</dbReference>
<evidence type="ECO:0000313" key="1">
    <source>
        <dbReference type="EMBL" id="RNF34224.1"/>
    </source>
</evidence>
<reference evidence="1" key="1">
    <citation type="submission" date="2018-05" db="EMBL/GenBank/DDBJ databases">
        <title>Reclassification of Methylarcula marina and Methylarcula terricola as Paracoccus methylarcula sp.nov., comb.nov. and Paracoccus terricola comb.nov.</title>
        <authorList>
            <person name="Shmareva M.N."/>
            <person name="Doronina N.V."/>
            <person name="Vasilenko O.V."/>
            <person name="Tarlachkov S.V."/>
            <person name="Trotsenko Y.A."/>
        </authorList>
    </citation>
    <scope>NUCLEOTIDE SEQUENCE [LARGE SCALE GENOMIC DNA]</scope>
    <source>
        <strain evidence="1">VKM B-2159</strain>
    </source>
</reference>
<organism evidence="1 2">
    <name type="scientific">Paracoccus methylarcula</name>
    <dbReference type="NCBI Taxonomy" id="72022"/>
    <lineage>
        <taxon>Bacteria</taxon>
        <taxon>Pseudomonadati</taxon>
        <taxon>Pseudomonadota</taxon>
        <taxon>Alphaproteobacteria</taxon>
        <taxon>Rhodobacterales</taxon>
        <taxon>Paracoccaceae</taxon>
        <taxon>Paracoccus</taxon>
    </lineage>
</organism>